<dbReference type="GO" id="GO:0003677">
    <property type="term" value="F:DNA binding"/>
    <property type="evidence" value="ECO:0007669"/>
    <property type="project" value="InterPro"/>
</dbReference>
<dbReference type="SMART" id="SM00066">
    <property type="entry name" value="GAL4"/>
    <property type="match status" value="1"/>
</dbReference>
<keyword evidence="3" id="KW-0804">Transcription</keyword>
<dbReference type="GeneID" id="80884577"/>
<dbReference type="GO" id="GO:0006351">
    <property type="term" value="P:DNA-templated transcription"/>
    <property type="evidence" value="ECO:0007669"/>
    <property type="project" value="InterPro"/>
</dbReference>
<feature type="region of interest" description="Disordered" evidence="5">
    <location>
        <begin position="627"/>
        <end position="654"/>
    </location>
</feature>
<sequence length="766" mass="85091">MVTPNPELLGNQRKVRKGTRSCWECKRRKIRCIFPASGEATCVCCQRRRVPCIGQEIPESLALARKGNRGLGDRIARVEDAMKDLLASKDIGIASQIEEESQQKGQCPHSDALRAYASDLTTSSVRALPTPAETLQEYSLHSALLASDSPAVSDRAEAETTAFHPLWAAFPADDDVRILLQESLRTSRYTCLVNTKPHGKLTHETLGAPYLSAKCRGPNTHPVILAKRMLIFAITLQAPCEEFLSLSEPPSVLSRRLVTAAVTWLTTQEETHGSVESLICIILEAVFETNSGNLRKAWVIYRRAMTIAQTMGLHRSPMPPLKRIDPALDADPEFMWFRIVYMDRYLSLLLGLPQGTTDKSIGALSVLQHEPPLGQFERQLTVIASCILERDDRAFTTSEIVTTQSIDAELLRVSKKMPASFWRPANFQNVMAGSPDYLLEAVRLAAQVYYYGLLIQLHLPYMMHGISNDTEHEYSKITCVNASREIITRFIAHRSFQPKSSCSRPVDYFALLAAMTLSLAHLDAHYHRNATNFLAHQRLSDRAMLDQALERMDVMRDDNKDVVMEDSGKLIRQLLEIEADAANGSSYTASIVRRDEDDEQDSAGKGCGELRLLIPYLGTIKITRQGPISREPLQESAASRPYQTPQTEVPQVESTHATLNDACASVPHASPTDVRQPLTHLHGVTQNSPFLGDLLAPGQLNRQLQTSREEQQCVLQYRSGLGEDDTTLQSHLDLPAIAAGVHDWAFQGADVAIFDSLMRGCSGLDK</sequence>
<dbReference type="InterPro" id="IPR036864">
    <property type="entry name" value="Zn2-C6_fun-type_DNA-bd_sf"/>
</dbReference>
<dbReference type="Pfam" id="PF04082">
    <property type="entry name" value="Fungal_trans"/>
    <property type="match status" value="1"/>
</dbReference>
<dbReference type="GO" id="GO:0000981">
    <property type="term" value="F:DNA-binding transcription factor activity, RNA polymerase II-specific"/>
    <property type="evidence" value="ECO:0007669"/>
    <property type="project" value="InterPro"/>
</dbReference>
<feature type="compositionally biased region" description="Polar residues" evidence="5">
    <location>
        <begin position="641"/>
        <end position="654"/>
    </location>
</feature>
<feature type="domain" description="Zn(2)-C6 fungal-type" evidence="6">
    <location>
        <begin position="21"/>
        <end position="52"/>
    </location>
</feature>
<organism evidence="7 8">
    <name type="scientific">Lipomyces tetrasporus</name>
    <dbReference type="NCBI Taxonomy" id="54092"/>
    <lineage>
        <taxon>Eukaryota</taxon>
        <taxon>Fungi</taxon>
        <taxon>Dikarya</taxon>
        <taxon>Ascomycota</taxon>
        <taxon>Saccharomycotina</taxon>
        <taxon>Lipomycetes</taxon>
        <taxon>Lipomycetales</taxon>
        <taxon>Lipomycetaceae</taxon>
        <taxon>Lipomyces</taxon>
    </lineage>
</organism>
<dbReference type="AlphaFoldDB" id="A0AAD7QPE0"/>
<dbReference type="CDD" id="cd12148">
    <property type="entry name" value="fungal_TF_MHR"/>
    <property type="match status" value="1"/>
</dbReference>
<dbReference type="PANTHER" id="PTHR47840">
    <property type="entry name" value="ZN(II)2CYS6 TRANSCRIPTION FACTOR (EUROFUNG)-RELATED"/>
    <property type="match status" value="1"/>
</dbReference>
<evidence type="ECO:0000313" key="8">
    <source>
        <dbReference type="Proteomes" id="UP001217417"/>
    </source>
</evidence>
<evidence type="ECO:0000256" key="1">
    <source>
        <dbReference type="ARBA" id="ARBA00022723"/>
    </source>
</evidence>
<dbReference type="SUPFAM" id="SSF57701">
    <property type="entry name" value="Zn2/Cys6 DNA-binding domain"/>
    <property type="match status" value="1"/>
</dbReference>
<reference evidence="7" key="1">
    <citation type="submission" date="2023-03" db="EMBL/GenBank/DDBJ databases">
        <title>Near-Complete genome sequence of Lipomyces tetrasporous NRRL Y-64009, an oleaginous yeast capable of growing on lignocellulosic hydrolysates.</title>
        <authorList>
            <consortium name="Lawrence Berkeley National Laboratory"/>
            <person name="Jagtap S.S."/>
            <person name="Liu J.-J."/>
            <person name="Walukiewicz H.E."/>
            <person name="Pangilinan J."/>
            <person name="Lipzen A."/>
            <person name="Ahrendt S."/>
            <person name="Koriabine M."/>
            <person name="Cobaugh K."/>
            <person name="Salamov A."/>
            <person name="Yoshinaga Y."/>
            <person name="Ng V."/>
            <person name="Daum C."/>
            <person name="Grigoriev I.V."/>
            <person name="Slininger P.J."/>
            <person name="Dien B.S."/>
            <person name="Jin Y.-S."/>
            <person name="Rao C.V."/>
        </authorList>
    </citation>
    <scope>NUCLEOTIDE SEQUENCE</scope>
    <source>
        <strain evidence="7">NRRL Y-64009</strain>
    </source>
</reference>
<dbReference type="GO" id="GO:0008270">
    <property type="term" value="F:zinc ion binding"/>
    <property type="evidence" value="ECO:0007669"/>
    <property type="project" value="InterPro"/>
</dbReference>
<keyword evidence="4" id="KW-0539">Nucleus</keyword>
<evidence type="ECO:0000256" key="2">
    <source>
        <dbReference type="ARBA" id="ARBA00023015"/>
    </source>
</evidence>
<dbReference type="PANTHER" id="PTHR47840:SF1">
    <property type="entry name" value="ZN(II)2CYS6 TRANSCRIPTION FACTOR (EUROFUNG)"/>
    <property type="match status" value="1"/>
</dbReference>
<evidence type="ECO:0000256" key="3">
    <source>
        <dbReference type="ARBA" id="ARBA00023163"/>
    </source>
</evidence>
<protein>
    <recommendedName>
        <fullName evidence="6">Zn(2)-C6 fungal-type domain-containing protein</fullName>
    </recommendedName>
</protein>
<evidence type="ECO:0000256" key="4">
    <source>
        <dbReference type="ARBA" id="ARBA00023242"/>
    </source>
</evidence>
<dbReference type="InterPro" id="IPR007219">
    <property type="entry name" value="XnlR_reg_dom"/>
</dbReference>
<proteinExistence type="predicted"/>
<keyword evidence="1" id="KW-0479">Metal-binding</keyword>
<dbReference type="EMBL" id="JARPMG010000008">
    <property type="protein sequence ID" value="KAJ8098883.1"/>
    <property type="molecule type" value="Genomic_DNA"/>
</dbReference>
<comment type="caution">
    <text evidence="7">The sequence shown here is derived from an EMBL/GenBank/DDBJ whole genome shotgun (WGS) entry which is preliminary data.</text>
</comment>
<accession>A0AAD7QPE0</accession>
<evidence type="ECO:0000256" key="5">
    <source>
        <dbReference type="SAM" id="MobiDB-lite"/>
    </source>
</evidence>
<dbReference type="RefSeq" id="XP_056042333.1">
    <property type="nucleotide sequence ID" value="XM_056189411.1"/>
</dbReference>
<dbReference type="Proteomes" id="UP001217417">
    <property type="component" value="Unassembled WGS sequence"/>
</dbReference>
<dbReference type="Gene3D" id="4.10.240.10">
    <property type="entry name" value="Zn(2)-C6 fungal-type DNA-binding domain"/>
    <property type="match status" value="1"/>
</dbReference>
<keyword evidence="8" id="KW-1185">Reference proteome</keyword>
<dbReference type="InterPro" id="IPR001138">
    <property type="entry name" value="Zn2Cys6_DnaBD"/>
</dbReference>
<evidence type="ECO:0000259" key="6">
    <source>
        <dbReference type="PROSITE" id="PS00463"/>
    </source>
</evidence>
<dbReference type="PROSITE" id="PS00463">
    <property type="entry name" value="ZN2_CY6_FUNGAL_1"/>
    <property type="match status" value="1"/>
</dbReference>
<dbReference type="SMART" id="SM00906">
    <property type="entry name" value="Fungal_trans"/>
    <property type="match status" value="1"/>
</dbReference>
<gene>
    <name evidence="7" type="ORF">POJ06DRAFT_269955</name>
</gene>
<evidence type="ECO:0000313" key="7">
    <source>
        <dbReference type="EMBL" id="KAJ8098883.1"/>
    </source>
</evidence>
<keyword evidence="2" id="KW-0805">Transcription regulation</keyword>
<dbReference type="CDD" id="cd00067">
    <property type="entry name" value="GAL4"/>
    <property type="match status" value="1"/>
</dbReference>
<name>A0AAD7QPE0_9ASCO</name>